<gene>
    <name evidence="1" type="ORF">JAO71_12795</name>
</gene>
<keyword evidence="2" id="KW-1185">Reference proteome</keyword>
<accession>A0ABS1WNN3</accession>
<name>A0ABS1WNN3_9FLAO</name>
<dbReference type="EMBL" id="JAEMEF010000012">
    <property type="protein sequence ID" value="MBL7560678.1"/>
    <property type="molecule type" value="Genomic_DNA"/>
</dbReference>
<organism evidence="1 2">
    <name type="scientific">Olleya sediminilitoris</name>
    <dbReference type="NCBI Taxonomy" id="2795739"/>
    <lineage>
        <taxon>Bacteria</taxon>
        <taxon>Pseudomonadati</taxon>
        <taxon>Bacteroidota</taxon>
        <taxon>Flavobacteriia</taxon>
        <taxon>Flavobacteriales</taxon>
        <taxon>Flavobacteriaceae</taxon>
    </lineage>
</organism>
<dbReference type="Proteomes" id="UP000605013">
    <property type="component" value="Unassembled WGS sequence"/>
</dbReference>
<proteinExistence type="predicted"/>
<protein>
    <submittedName>
        <fullName evidence="1">Uncharacterized protein</fullName>
    </submittedName>
</protein>
<reference evidence="1 2" key="1">
    <citation type="submission" date="2020-12" db="EMBL/GenBank/DDBJ databases">
        <title>Olleya sediminilitoris sp. nov., isolated from a tidal flat.</title>
        <authorList>
            <person name="Park S."/>
            <person name="Yoon J.-H."/>
        </authorList>
    </citation>
    <scope>NUCLEOTIDE SEQUENCE [LARGE SCALE GENOMIC DNA]</scope>
    <source>
        <strain evidence="1 2">YSTF-M6</strain>
    </source>
</reference>
<sequence length="211" mass="24306">MNINFKAKGDYKTIISKIKSTKTYFKTLYANNKNKAIDSASKYLYYKLINDIIPHWYGTTWDFNGHTNIPNDGLIACGYFVSTTLKHLGFNLNRYKMAQQAGLYEAIALQPKNKLKTYSNKTFSELKEKLNAVYTDGIHFVGLDNHVGYVLIKDKDIYFIHSSYCDNRVVIELAETSPCYRSNLYVFAEITTNDDLIKKWIFNEALVIPTS</sequence>
<dbReference type="RefSeq" id="WP_203001162.1">
    <property type="nucleotide sequence ID" value="NZ_JAEMEF010000012.1"/>
</dbReference>
<comment type="caution">
    <text evidence="1">The sequence shown here is derived from an EMBL/GenBank/DDBJ whole genome shotgun (WGS) entry which is preliminary data.</text>
</comment>
<evidence type="ECO:0000313" key="1">
    <source>
        <dbReference type="EMBL" id="MBL7560678.1"/>
    </source>
</evidence>
<evidence type="ECO:0000313" key="2">
    <source>
        <dbReference type="Proteomes" id="UP000605013"/>
    </source>
</evidence>